<dbReference type="OrthoDB" id="8768428at2"/>
<accession>A0A1T4TXK7</accession>
<evidence type="ECO:0000313" key="2">
    <source>
        <dbReference type="Proteomes" id="UP000190162"/>
    </source>
</evidence>
<dbReference type="Proteomes" id="UP000190162">
    <property type="component" value="Unassembled WGS sequence"/>
</dbReference>
<reference evidence="2" key="1">
    <citation type="submission" date="2017-02" db="EMBL/GenBank/DDBJ databases">
        <authorList>
            <person name="Varghese N."/>
            <person name="Submissions S."/>
        </authorList>
    </citation>
    <scope>NUCLEOTIDE SEQUENCE [LARGE SCALE GENOMIC DNA]</scope>
    <source>
        <strain evidence="2">DSM 22720</strain>
    </source>
</reference>
<gene>
    <name evidence="1" type="ORF">SAMN02745132_00317</name>
</gene>
<dbReference type="EMBL" id="FUXU01000002">
    <property type="protein sequence ID" value="SKA45212.1"/>
    <property type="molecule type" value="Genomic_DNA"/>
</dbReference>
<sequence length="165" mass="18863">MEKIVLSRCFLQAKATEGSNIDEINSPDVFPLSLGNDIPDDFVLCRDKENVVTAYYSSMEWDFKPYRLSAAGNCKMSFGSLVGIDNREKDIRLINEVKQILFCLIYHVRSGANGYLSITTLMHYYQNTMHAARFCIDSGANRLLGRLSLSEFFRINCIWLLMLKP</sequence>
<keyword evidence="2" id="KW-1185">Reference proteome</keyword>
<evidence type="ECO:0000313" key="1">
    <source>
        <dbReference type="EMBL" id="SKA45212.1"/>
    </source>
</evidence>
<organism evidence="1 2">
    <name type="scientific">Enterovibrio nigricans DSM 22720</name>
    <dbReference type="NCBI Taxonomy" id="1121868"/>
    <lineage>
        <taxon>Bacteria</taxon>
        <taxon>Pseudomonadati</taxon>
        <taxon>Pseudomonadota</taxon>
        <taxon>Gammaproteobacteria</taxon>
        <taxon>Vibrionales</taxon>
        <taxon>Vibrionaceae</taxon>
        <taxon>Enterovibrio</taxon>
    </lineage>
</organism>
<name>A0A1T4TXK7_9GAMM</name>
<proteinExistence type="predicted"/>
<dbReference type="RefSeq" id="WP_078750864.1">
    <property type="nucleotide sequence ID" value="NZ_FUXU01000002.1"/>
</dbReference>
<dbReference type="AlphaFoldDB" id="A0A1T4TXK7"/>
<protein>
    <submittedName>
        <fullName evidence="1">Uncharacterized protein</fullName>
    </submittedName>
</protein>